<evidence type="ECO:0000313" key="2">
    <source>
        <dbReference type="EMBL" id="KAL2827369.1"/>
    </source>
</evidence>
<evidence type="ECO:0000256" key="1">
    <source>
        <dbReference type="SAM" id="MobiDB-lite"/>
    </source>
</evidence>
<protein>
    <submittedName>
        <fullName evidence="2">Uncharacterized protein</fullName>
    </submittedName>
</protein>
<name>A0ABR4IJI0_9EURO</name>
<feature type="compositionally biased region" description="Polar residues" evidence="1">
    <location>
        <begin position="46"/>
        <end position="56"/>
    </location>
</feature>
<organism evidence="2 3">
    <name type="scientific">Aspergillus cavernicola</name>
    <dbReference type="NCBI Taxonomy" id="176166"/>
    <lineage>
        <taxon>Eukaryota</taxon>
        <taxon>Fungi</taxon>
        <taxon>Dikarya</taxon>
        <taxon>Ascomycota</taxon>
        <taxon>Pezizomycotina</taxon>
        <taxon>Eurotiomycetes</taxon>
        <taxon>Eurotiomycetidae</taxon>
        <taxon>Eurotiales</taxon>
        <taxon>Aspergillaceae</taxon>
        <taxon>Aspergillus</taxon>
        <taxon>Aspergillus subgen. Nidulantes</taxon>
    </lineage>
</organism>
<dbReference type="EMBL" id="JBFXLS010000025">
    <property type="protein sequence ID" value="KAL2827369.1"/>
    <property type="molecule type" value="Genomic_DNA"/>
</dbReference>
<feature type="region of interest" description="Disordered" evidence="1">
    <location>
        <begin position="35"/>
        <end position="64"/>
    </location>
</feature>
<proteinExistence type="predicted"/>
<dbReference type="Proteomes" id="UP001610335">
    <property type="component" value="Unassembled WGS sequence"/>
</dbReference>
<comment type="caution">
    <text evidence="2">The sequence shown here is derived from an EMBL/GenBank/DDBJ whole genome shotgun (WGS) entry which is preliminary data.</text>
</comment>
<evidence type="ECO:0000313" key="3">
    <source>
        <dbReference type="Proteomes" id="UP001610335"/>
    </source>
</evidence>
<reference evidence="2 3" key="1">
    <citation type="submission" date="2024-07" db="EMBL/GenBank/DDBJ databases">
        <title>Section-level genome sequencing and comparative genomics of Aspergillus sections Usti and Cavernicolus.</title>
        <authorList>
            <consortium name="Lawrence Berkeley National Laboratory"/>
            <person name="Nybo J.L."/>
            <person name="Vesth T.C."/>
            <person name="Theobald S."/>
            <person name="Frisvad J.C."/>
            <person name="Larsen T.O."/>
            <person name="Kjaerboelling I."/>
            <person name="Rothschild-Mancinelli K."/>
            <person name="Lyhne E.K."/>
            <person name="Kogle M.E."/>
            <person name="Barry K."/>
            <person name="Clum A."/>
            <person name="Na H."/>
            <person name="Ledsgaard L."/>
            <person name="Lin J."/>
            <person name="Lipzen A."/>
            <person name="Kuo A."/>
            <person name="Riley R."/>
            <person name="Mondo S."/>
            <person name="LaButti K."/>
            <person name="Haridas S."/>
            <person name="Pangalinan J."/>
            <person name="Salamov A.A."/>
            <person name="Simmons B.A."/>
            <person name="Magnuson J.K."/>
            <person name="Chen J."/>
            <person name="Drula E."/>
            <person name="Henrissat B."/>
            <person name="Wiebenga A."/>
            <person name="Lubbers R.J."/>
            <person name="Gomes A.C."/>
            <person name="Makela M.R."/>
            <person name="Stajich J."/>
            <person name="Grigoriev I.V."/>
            <person name="Mortensen U.H."/>
            <person name="De vries R.P."/>
            <person name="Baker S.E."/>
            <person name="Andersen M.R."/>
        </authorList>
    </citation>
    <scope>NUCLEOTIDE SEQUENCE [LARGE SCALE GENOMIC DNA]</scope>
    <source>
        <strain evidence="2 3">CBS 600.67</strain>
    </source>
</reference>
<sequence>MVDGCMRGLAMQRSNTTLPPLRDDCFSFLHAIQSQTPTRTPPCRSLPTQNPLSRSNHLPYLYLS</sequence>
<accession>A0ABR4IJI0</accession>
<gene>
    <name evidence="2" type="ORF">BDW59DRAFT_56979</name>
</gene>
<keyword evidence="3" id="KW-1185">Reference proteome</keyword>